<dbReference type="PANTHER" id="PTHR46602">
    <property type="entry name" value="PROTEIN SUPPRESSOR OF GENE SILENCING 3"/>
    <property type="match status" value="1"/>
</dbReference>
<dbReference type="Pfam" id="PF03468">
    <property type="entry name" value="XS"/>
    <property type="match status" value="1"/>
</dbReference>
<dbReference type="InParanoid" id="A0A2K1KEJ9"/>
<dbReference type="GO" id="GO:0051607">
    <property type="term" value="P:defense response to virus"/>
    <property type="evidence" value="ECO:0007669"/>
    <property type="project" value="InterPro"/>
</dbReference>
<proteinExistence type="predicted"/>
<evidence type="ECO:0000259" key="1">
    <source>
        <dbReference type="Pfam" id="PF03468"/>
    </source>
</evidence>
<accession>A0A2K1KEJ9</accession>
<dbReference type="InterPro" id="IPR038588">
    <property type="entry name" value="XS_domain_sf"/>
</dbReference>
<sequence>MQQSKSVALHLVACDNRLFRKTKRVPDVKAPVSHAKTMKRIKMAEHRGYAPAICELMNSDAAALDHDNKGPDKALKKPAEDAIVWPPVLVLENTRTEKGLDGLWKGVDAIEPAEVFVVALANMGSHTFRPIRGKNGHKGRVLVEFAPSCQAWADANTLHKQCKMNARGYTEWLGVKPRWRQMGPSNINDGTAFVA</sequence>
<organism evidence="2">
    <name type="scientific">Physcomitrium patens</name>
    <name type="common">Spreading-leaved earth moss</name>
    <name type="synonym">Physcomitrella patens</name>
    <dbReference type="NCBI Taxonomy" id="3218"/>
    <lineage>
        <taxon>Eukaryota</taxon>
        <taxon>Viridiplantae</taxon>
        <taxon>Streptophyta</taxon>
        <taxon>Embryophyta</taxon>
        <taxon>Bryophyta</taxon>
        <taxon>Bryophytina</taxon>
        <taxon>Bryopsida</taxon>
        <taxon>Funariidae</taxon>
        <taxon>Funariales</taxon>
        <taxon>Funariaceae</taxon>
        <taxon>Physcomitrium</taxon>
    </lineage>
</organism>
<gene>
    <name evidence="2" type="ORF">PHYPA_008553</name>
</gene>
<dbReference type="PANTHER" id="PTHR46602:SF1">
    <property type="entry name" value="PROTEIN SUPPRESSOR OF GENE SILENCING 3"/>
    <property type="match status" value="1"/>
</dbReference>
<dbReference type="Gene3D" id="3.30.70.2890">
    <property type="entry name" value="XS domain"/>
    <property type="match status" value="1"/>
</dbReference>
<evidence type="ECO:0000313" key="2">
    <source>
        <dbReference type="EMBL" id="PNR52179.1"/>
    </source>
</evidence>
<reference evidence="2 4" key="1">
    <citation type="journal article" date="2008" name="Science">
        <title>The Physcomitrella genome reveals evolutionary insights into the conquest of land by plants.</title>
        <authorList>
            <person name="Rensing S."/>
            <person name="Lang D."/>
            <person name="Zimmer A."/>
            <person name="Terry A."/>
            <person name="Salamov A."/>
            <person name="Shapiro H."/>
            <person name="Nishiyama T."/>
            <person name="Perroud P.-F."/>
            <person name="Lindquist E."/>
            <person name="Kamisugi Y."/>
            <person name="Tanahashi T."/>
            <person name="Sakakibara K."/>
            <person name="Fujita T."/>
            <person name="Oishi K."/>
            <person name="Shin-I T."/>
            <person name="Kuroki Y."/>
            <person name="Toyoda A."/>
            <person name="Suzuki Y."/>
            <person name="Hashimoto A."/>
            <person name="Yamaguchi K."/>
            <person name="Sugano A."/>
            <person name="Kohara Y."/>
            <person name="Fujiyama A."/>
            <person name="Anterola A."/>
            <person name="Aoki S."/>
            <person name="Ashton N."/>
            <person name="Barbazuk W.B."/>
            <person name="Barker E."/>
            <person name="Bennetzen J."/>
            <person name="Bezanilla M."/>
            <person name="Blankenship R."/>
            <person name="Cho S.H."/>
            <person name="Dutcher S."/>
            <person name="Estelle M."/>
            <person name="Fawcett J.A."/>
            <person name="Gundlach H."/>
            <person name="Hanada K."/>
            <person name="Heyl A."/>
            <person name="Hicks K.A."/>
            <person name="Hugh J."/>
            <person name="Lohr M."/>
            <person name="Mayer K."/>
            <person name="Melkozernov A."/>
            <person name="Murata T."/>
            <person name="Nelson D."/>
            <person name="Pils B."/>
            <person name="Prigge M."/>
            <person name="Reiss B."/>
            <person name="Renner T."/>
            <person name="Rombauts S."/>
            <person name="Rushton P."/>
            <person name="Sanderfoot A."/>
            <person name="Schween G."/>
            <person name="Shiu S.-H."/>
            <person name="Stueber K."/>
            <person name="Theodoulou F.L."/>
            <person name="Tu H."/>
            <person name="Van de Peer Y."/>
            <person name="Verrier P.J."/>
            <person name="Waters E."/>
            <person name="Wood A."/>
            <person name="Yang L."/>
            <person name="Cove D."/>
            <person name="Cuming A."/>
            <person name="Hasebe M."/>
            <person name="Lucas S."/>
            <person name="Mishler D.B."/>
            <person name="Reski R."/>
            <person name="Grigoriev I."/>
            <person name="Quatrano R.S."/>
            <person name="Boore J.L."/>
        </authorList>
    </citation>
    <scope>NUCLEOTIDE SEQUENCE [LARGE SCALE GENOMIC DNA]</scope>
    <source>
        <strain evidence="3 4">cv. Gransden 2004</strain>
    </source>
</reference>
<dbReference type="Gramene" id="Pp3c6_5750V3.1">
    <property type="protein sequence ID" value="Pp3c6_5750V3.1"/>
    <property type="gene ID" value="Pp3c6_5750"/>
</dbReference>
<dbReference type="AlphaFoldDB" id="A0A2K1KEJ9"/>
<reference evidence="2 4" key="2">
    <citation type="journal article" date="2018" name="Plant J.">
        <title>The Physcomitrella patens chromosome-scale assembly reveals moss genome structure and evolution.</title>
        <authorList>
            <person name="Lang D."/>
            <person name="Ullrich K.K."/>
            <person name="Murat F."/>
            <person name="Fuchs J."/>
            <person name="Jenkins J."/>
            <person name="Haas F.B."/>
            <person name="Piednoel M."/>
            <person name="Gundlach H."/>
            <person name="Van Bel M."/>
            <person name="Meyberg R."/>
            <person name="Vives C."/>
            <person name="Morata J."/>
            <person name="Symeonidi A."/>
            <person name="Hiss M."/>
            <person name="Muchero W."/>
            <person name="Kamisugi Y."/>
            <person name="Saleh O."/>
            <person name="Blanc G."/>
            <person name="Decker E.L."/>
            <person name="van Gessel N."/>
            <person name="Grimwood J."/>
            <person name="Hayes R.D."/>
            <person name="Graham S.W."/>
            <person name="Gunter L.E."/>
            <person name="McDaniel S.F."/>
            <person name="Hoernstein S.N.W."/>
            <person name="Larsson A."/>
            <person name="Li F.W."/>
            <person name="Perroud P.F."/>
            <person name="Phillips J."/>
            <person name="Ranjan P."/>
            <person name="Rokshar D.S."/>
            <person name="Rothfels C.J."/>
            <person name="Schneider L."/>
            <person name="Shu S."/>
            <person name="Stevenson D.W."/>
            <person name="Thummler F."/>
            <person name="Tillich M."/>
            <person name="Villarreal Aguilar J.C."/>
            <person name="Widiez T."/>
            <person name="Wong G.K."/>
            <person name="Wymore A."/>
            <person name="Zhang Y."/>
            <person name="Zimmer A.D."/>
            <person name="Quatrano R.S."/>
            <person name="Mayer K.F.X."/>
            <person name="Goodstein D."/>
            <person name="Casacuberta J.M."/>
            <person name="Vandepoele K."/>
            <person name="Reski R."/>
            <person name="Cuming A.C."/>
            <person name="Tuskan G.A."/>
            <person name="Maumus F."/>
            <person name="Salse J."/>
            <person name="Schmutz J."/>
            <person name="Rensing S.A."/>
        </authorList>
    </citation>
    <scope>NUCLEOTIDE SEQUENCE [LARGE SCALE GENOMIC DNA]</scope>
    <source>
        <strain evidence="3 4">cv. Gransden 2004</strain>
    </source>
</reference>
<dbReference type="Proteomes" id="UP000006727">
    <property type="component" value="Chromosome 6"/>
</dbReference>
<dbReference type="InterPro" id="IPR044287">
    <property type="entry name" value="SGS3"/>
</dbReference>
<dbReference type="InterPro" id="IPR005380">
    <property type="entry name" value="XS_domain"/>
</dbReference>
<evidence type="ECO:0000313" key="3">
    <source>
        <dbReference type="EnsemblPlants" id="Pp3c6_5750V3.1"/>
    </source>
</evidence>
<dbReference type="GO" id="GO:0031047">
    <property type="term" value="P:regulatory ncRNA-mediated gene silencing"/>
    <property type="evidence" value="ECO:0007669"/>
    <property type="project" value="InterPro"/>
</dbReference>
<evidence type="ECO:0000313" key="4">
    <source>
        <dbReference type="Proteomes" id="UP000006727"/>
    </source>
</evidence>
<protein>
    <recommendedName>
        <fullName evidence="1">XS domain-containing protein</fullName>
    </recommendedName>
</protein>
<dbReference type="EMBL" id="ABEU02000006">
    <property type="protein sequence ID" value="PNR52179.1"/>
    <property type="molecule type" value="Genomic_DNA"/>
</dbReference>
<name>A0A2K1KEJ9_PHYPA</name>
<keyword evidence="4" id="KW-1185">Reference proteome</keyword>
<dbReference type="EnsemblPlants" id="Pp3c6_5750V3.1">
    <property type="protein sequence ID" value="Pp3c6_5750V3.1"/>
    <property type="gene ID" value="Pp3c6_5750"/>
</dbReference>
<reference evidence="3" key="3">
    <citation type="submission" date="2020-12" db="UniProtKB">
        <authorList>
            <consortium name="EnsemblPlants"/>
        </authorList>
    </citation>
    <scope>IDENTIFICATION</scope>
</reference>
<feature type="domain" description="XS" evidence="1">
    <location>
        <begin position="80"/>
        <end position="175"/>
    </location>
</feature>